<dbReference type="InterPro" id="IPR008780">
    <property type="entry name" value="Plasmodium_Vir"/>
</dbReference>
<dbReference type="OrthoDB" id="387297at2759"/>
<keyword evidence="2" id="KW-0812">Transmembrane</keyword>
<evidence type="ECO:0000256" key="1">
    <source>
        <dbReference type="SAM" id="MobiDB-lite"/>
    </source>
</evidence>
<feature type="transmembrane region" description="Helical" evidence="2">
    <location>
        <begin position="12"/>
        <end position="36"/>
    </location>
</feature>
<organism evidence="3 4">
    <name type="scientific">Plasmodium vivax North Korean</name>
    <dbReference type="NCBI Taxonomy" id="1035514"/>
    <lineage>
        <taxon>Eukaryota</taxon>
        <taxon>Sar</taxon>
        <taxon>Alveolata</taxon>
        <taxon>Apicomplexa</taxon>
        <taxon>Aconoidasida</taxon>
        <taxon>Haemosporida</taxon>
        <taxon>Plasmodiidae</taxon>
        <taxon>Plasmodium</taxon>
        <taxon>Plasmodium (Plasmodium)</taxon>
    </lineage>
</organism>
<reference evidence="3 4" key="1">
    <citation type="submission" date="2011-09" db="EMBL/GenBank/DDBJ databases">
        <title>The Genome Sequence of Plasmodium vivax North Korean.</title>
        <authorList>
            <consortium name="The Broad Institute Genome Sequencing Platform"/>
            <consortium name="The Broad Institute Genome Sequencing Center for Infectious Disease"/>
            <person name="Neafsey D."/>
            <person name="Carlton J."/>
            <person name="Barnwell J."/>
            <person name="Collins W."/>
            <person name="Escalante A."/>
            <person name="Mullikin J."/>
            <person name="Saul A."/>
            <person name="Guigo R."/>
            <person name="Camara F."/>
            <person name="Young S.K."/>
            <person name="Zeng Q."/>
            <person name="Gargeya S."/>
            <person name="Fitzgerald M."/>
            <person name="Haas B."/>
            <person name="Abouelleil A."/>
            <person name="Alvarado L."/>
            <person name="Arachchi H.M."/>
            <person name="Berlin A."/>
            <person name="Brown A."/>
            <person name="Chapman S.B."/>
            <person name="Chen Z."/>
            <person name="Dunbar C."/>
            <person name="Freedman E."/>
            <person name="Gearin G."/>
            <person name="Gellesch M."/>
            <person name="Goldberg J."/>
            <person name="Griggs A."/>
            <person name="Gujja S."/>
            <person name="Heiman D."/>
            <person name="Howarth C."/>
            <person name="Larson L."/>
            <person name="Lui A."/>
            <person name="MacDonald P.J.P."/>
            <person name="Montmayeur A."/>
            <person name="Murphy C."/>
            <person name="Neiman D."/>
            <person name="Pearson M."/>
            <person name="Priest M."/>
            <person name="Roberts A."/>
            <person name="Saif S."/>
            <person name="Shea T."/>
            <person name="Shenoy N."/>
            <person name="Sisk P."/>
            <person name="Stolte C."/>
            <person name="Sykes S."/>
            <person name="Wortman J."/>
            <person name="Nusbaum C."/>
            <person name="Birren B."/>
        </authorList>
    </citation>
    <scope>NUCLEOTIDE SEQUENCE [LARGE SCALE GENOMIC DNA]</scope>
    <source>
        <strain evidence="3 4">North Korean</strain>
    </source>
</reference>
<dbReference type="EMBL" id="KQ235190">
    <property type="protein sequence ID" value="KNA02257.1"/>
    <property type="molecule type" value="Genomic_DNA"/>
</dbReference>
<dbReference type="Pfam" id="PF05795">
    <property type="entry name" value="Plasmodium_Vir"/>
    <property type="match status" value="1"/>
</dbReference>
<sequence>MASVSGSTVFSVIYILIYSNDLLDVTTSFNVLFYIIRSNKMRLYGKSTKDLPSEKFYDAMDMDSPDLQKYDRTCNDIKVKNHREQMIPICKKYLRFLDTSKEWIELFSAYDVSLLINYWIYEKLIRIYGDKESNDFIMGFSDLQMMWGYFDYGRKRETYYKKCWPDPSKFIHDDWEKRKELYNYYVDSNYLFMMANVNDDKCKYYKIIEGKKSLYEHFESECLPPKKNCPNFYDQCKPHNPKYVLPNLHCYAEMQKAASETLLQSPDTGNDLAQKQQLEPGDDNPQFERAAASTQDAQSISQSYDIRTKVANSVLGTAPVLFTATMLYRVYTHSINIYHYSINL</sequence>
<proteinExistence type="predicted"/>
<dbReference type="Proteomes" id="UP000053239">
    <property type="component" value="Unassembled WGS sequence"/>
</dbReference>
<keyword evidence="2" id="KW-0472">Membrane</keyword>
<feature type="compositionally biased region" description="Polar residues" evidence="1">
    <location>
        <begin position="264"/>
        <end position="277"/>
    </location>
</feature>
<protein>
    <submittedName>
        <fullName evidence="3">Uncharacterized protein</fullName>
    </submittedName>
</protein>
<evidence type="ECO:0000313" key="3">
    <source>
        <dbReference type="EMBL" id="KNA02257.1"/>
    </source>
</evidence>
<feature type="region of interest" description="Disordered" evidence="1">
    <location>
        <begin position="264"/>
        <end position="285"/>
    </location>
</feature>
<name>A0A0J9U2I2_PLAVI</name>
<gene>
    <name evidence="3" type="ORF">PVNG_04488</name>
</gene>
<evidence type="ECO:0000256" key="2">
    <source>
        <dbReference type="SAM" id="Phobius"/>
    </source>
</evidence>
<keyword evidence="2" id="KW-1133">Transmembrane helix</keyword>
<accession>A0A0J9U2I2</accession>
<evidence type="ECO:0000313" key="4">
    <source>
        <dbReference type="Proteomes" id="UP000053239"/>
    </source>
</evidence>
<dbReference type="AlphaFoldDB" id="A0A0J9U2I2"/>